<dbReference type="EMBL" id="NKHF01000024">
    <property type="protein sequence ID" value="PCK32825.1"/>
    <property type="molecule type" value="Genomic_DNA"/>
</dbReference>
<dbReference type="OrthoDB" id="6285742at2"/>
<accession>A0A2A5JTS3</accession>
<proteinExistence type="predicted"/>
<feature type="domain" description="Solute-binding protein family 3/N-terminal" evidence="2">
    <location>
        <begin position="30"/>
        <end position="246"/>
    </location>
</feature>
<keyword evidence="1" id="KW-0732">Signal</keyword>
<dbReference type="InterPro" id="IPR001638">
    <property type="entry name" value="Solute-binding_3/MltF_N"/>
</dbReference>
<name>A0A2A5JTS3_PSEO7</name>
<protein>
    <submittedName>
        <fullName evidence="3">ABC transporter substrate-binding protein</fullName>
    </submittedName>
</protein>
<comment type="caution">
    <text evidence="3">The sequence shown here is derived from an EMBL/GenBank/DDBJ whole genome shotgun (WGS) entry which is preliminary data.</text>
</comment>
<dbReference type="Pfam" id="PF00497">
    <property type="entry name" value="SBP_bac_3"/>
    <property type="match status" value="1"/>
</dbReference>
<sequence length="249" mass="28703">MRTFLFLLIAIACTAMQAKAENKDIHICFERWWPYSYFDKHKQAKGIEVDIIKAALATSHYRVTFYELPYRRCLAGVTDGLFDFTLHVDSADGFSTISTSFTTWQLSLAVKQGRFTNPDDFYQLNAPRVMISEDYSYPETVLMGLKKLNAAIVKRSFYEQNHEDGKKFFSVLSNNRVDAVLVDKIWALEMIKHHQLAVTFLPRPFHAEPQFMGYKTSNEVDAKQVESLLKKVPKSTLKSIKVKYLGESF</sequence>
<evidence type="ECO:0000313" key="4">
    <source>
        <dbReference type="Proteomes" id="UP000228621"/>
    </source>
</evidence>
<organism evidence="3 4">
    <name type="scientific">Pseudoalteromonas piscicida</name>
    <dbReference type="NCBI Taxonomy" id="43662"/>
    <lineage>
        <taxon>Bacteria</taxon>
        <taxon>Pseudomonadati</taxon>
        <taxon>Pseudomonadota</taxon>
        <taxon>Gammaproteobacteria</taxon>
        <taxon>Alteromonadales</taxon>
        <taxon>Pseudoalteromonadaceae</taxon>
        <taxon>Pseudoalteromonas</taxon>
    </lineage>
</organism>
<reference evidence="4" key="1">
    <citation type="journal article" date="2019" name="Genome Announc.">
        <title>Draft Genome Sequence of Pseudoalteromonas piscicida Strain 36Y ROTHPW, an Hypersaline Seawater Isolate from the South Coast of Sonora, Mexico.</title>
        <authorList>
            <person name="Sanchez-Diaz R."/>
            <person name="Molina-Garza Z.J."/>
            <person name="Cruz-Suarez L.E."/>
            <person name="Selvin J."/>
            <person name="Kiran G.S."/>
            <person name="Ibarra-Gamez J.C."/>
            <person name="Gomez-Gil B."/>
            <person name="Galaviz-Silva L."/>
        </authorList>
    </citation>
    <scope>NUCLEOTIDE SEQUENCE [LARGE SCALE GENOMIC DNA]</scope>
    <source>
        <strain evidence="4">36Y_RITHPW</strain>
    </source>
</reference>
<gene>
    <name evidence="3" type="ORF">CEX98_05190</name>
</gene>
<dbReference type="AlphaFoldDB" id="A0A2A5JTS3"/>
<dbReference type="Gene3D" id="3.40.190.10">
    <property type="entry name" value="Periplasmic binding protein-like II"/>
    <property type="match status" value="2"/>
</dbReference>
<evidence type="ECO:0000313" key="3">
    <source>
        <dbReference type="EMBL" id="PCK32825.1"/>
    </source>
</evidence>
<dbReference type="Proteomes" id="UP000228621">
    <property type="component" value="Unassembled WGS sequence"/>
</dbReference>
<dbReference type="SUPFAM" id="SSF53850">
    <property type="entry name" value="Periplasmic binding protein-like II"/>
    <property type="match status" value="1"/>
</dbReference>
<feature type="chain" id="PRO_5012224412" evidence="1">
    <location>
        <begin position="21"/>
        <end position="249"/>
    </location>
</feature>
<evidence type="ECO:0000259" key="2">
    <source>
        <dbReference type="Pfam" id="PF00497"/>
    </source>
</evidence>
<evidence type="ECO:0000256" key="1">
    <source>
        <dbReference type="SAM" id="SignalP"/>
    </source>
</evidence>
<dbReference type="RefSeq" id="WP_099641087.1">
    <property type="nucleotide sequence ID" value="NZ_NKHF01000024.1"/>
</dbReference>
<feature type="signal peptide" evidence="1">
    <location>
        <begin position="1"/>
        <end position="20"/>
    </location>
</feature>
<keyword evidence="4" id="KW-1185">Reference proteome</keyword>